<accession>A0ABX2ZXD5</accession>
<reference evidence="1 2" key="1">
    <citation type="submission" date="2016-08" db="EMBL/GenBank/DDBJ databases">
        <title>Draft genome sequence of Candidatus Piscirickettsia litoralis, from seawater.</title>
        <authorList>
            <person name="Wan X."/>
            <person name="Lee A.J."/>
            <person name="Hou S."/>
            <person name="Donachie S.P."/>
        </authorList>
    </citation>
    <scope>NUCLEOTIDE SEQUENCE [LARGE SCALE GENOMIC DNA]</scope>
    <source>
        <strain evidence="1 2">Y2</strain>
    </source>
</reference>
<protein>
    <submittedName>
        <fullName evidence="1">Uncharacterized protein</fullName>
    </submittedName>
</protein>
<comment type="caution">
    <text evidence="1">The sequence shown here is derived from an EMBL/GenBank/DDBJ whole genome shotgun (WGS) entry which is preliminary data.</text>
</comment>
<dbReference type="Pfam" id="PF15561">
    <property type="entry name" value="Imm15"/>
    <property type="match status" value="1"/>
</dbReference>
<sequence>MIPRELKVKFEELIKIEELEPKKFFGLYMKTDVEEVSLYSRYHRADFLRQIPEDEANKLILEFSLQHLKRLMTYANEHFSLEQKSKLLLCLSFPYDDIVEEPLLIPNFSISPNCYHVFRYANYYMEGRNELDKLKRIAKTLETYPDLSIFHSGQAEKGLEYGRVKIGYKTKCFKDLASLDLLVAKLNEDG</sequence>
<keyword evidence="2" id="KW-1185">Reference proteome</keyword>
<gene>
    <name evidence="1" type="ORF">BGC07_17060</name>
</gene>
<proteinExistence type="predicted"/>
<dbReference type="InterPro" id="IPR028264">
    <property type="entry name" value="Imm15"/>
</dbReference>
<dbReference type="Proteomes" id="UP000094329">
    <property type="component" value="Unassembled WGS sequence"/>
</dbReference>
<name>A0ABX2ZXD5_9GAMM</name>
<evidence type="ECO:0000313" key="2">
    <source>
        <dbReference type="Proteomes" id="UP000094329"/>
    </source>
</evidence>
<organism evidence="1 2">
    <name type="scientific">Piscirickettsia litoralis</name>
    <dbReference type="NCBI Taxonomy" id="1891921"/>
    <lineage>
        <taxon>Bacteria</taxon>
        <taxon>Pseudomonadati</taxon>
        <taxon>Pseudomonadota</taxon>
        <taxon>Gammaproteobacteria</taxon>
        <taxon>Thiotrichales</taxon>
        <taxon>Piscirickettsiaceae</taxon>
        <taxon>Piscirickettsia</taxon>
    </lineage>
</organism>
<dbReference type="RefSeq" id="WP_069314266.1">
    <property type="nucleotide sequence ID" value="NZ_MDTU01000004.1"/>
</dbReference>
<evidence type="ECO:0000313" key="1">
    <source>
        <dbReference type="EMBL" id="ODN41277.1"/>
    </source>
</evidence>
<dbReference type="EMBL" id="MDTU01000004">
    <property type="protein sequence ID" value="ODN41277.1"/>
    <property type="molecule type" value="Genomic_DNA"/>
</dbReference>